<dbReference type="GO" id="GO:0016491">
    <property type="term" value="F:oxidoreductase activity"/>
    <property type="evidence" value="ECO:0007669"/>
    <property type="project" value="UniProtKB-KW"/>
</dbReference>
<dbReference type="EMBL" id="JACYWE010000009">
    <property type="protein sequence ID" value="MBD8507578.1"/>
    <property type="molecule type" value="Genomic_DNA"/>
</dbReference>
<dbReference type="InterPro" id="IPR001117">
    <property type="entry name" value="Cu-oxidase_2nd"/>
</dbReference>
<comment type="similarity">
    <text evidence="1">Belongs to the multicopper oxidase family.</text>
</comment>
<keyword evidence="5" id="KW-0812">Transmembrane</keyword>
<dbReference type="Pfam" id="PF07732">
    <property type="entry name" value="Cu-oxidase_3"/>
    <property type="match status" value="1"/>
</dbReference>
<evidence type="ECO:0000259" key="6">
    <source>
        <dbReference type="Pfam" id="PF00394"/>
    </source>
</evidence>
<dbReference type="Pfam" id="PF07731">
    <property type="entry name" value="Cu-oxidase_2"/>
    <property type="match status" value="1"/>
</dbReference>
<evidence type="ECO:0000256" key="1">
    <source>
        <dbReference type="ARBA" id="ARBA00010609"/>
    </source>
</evidence>
<dbReference type="PANTHER" id="PTHR48267:SF1">
    <property type="entry name" value="BILIRUBIN OXIDASE"/>
    <property type="match status" value="1"/>
</dbReference>
<protein>
    <submittedName>
        <fullName evidence="9">Multicopper oxidase domain-containing protein</fullName>
    </submittedName>
</protein>
<keyword evidence="5" id="KW-1133">Transmembrane helix</keyword>
<dbReference type="CDD" id="cd13890">
    <property type="entry name" value="CuRO_3_CueO_FtsP"/>
    <property type="match status" value="1"/>
</dbReference>
<evidence type="ECO:0000256" key="5">
    <source>
        <dbReference type="SAM" id="Phobius"/>
    </source>
</evidence>
<evidence type="ECO:0000256" key="4">
    <source>
        <dbReference type="SAM" id="MobiDB-lite"/>
    </source>
</evidence>
<dbReference type="InterPro" id="IPR011707">
    <property type="entry name" value="Cu-oxidase-like_N"/>
</dbReference>
<organism evidence="9 10">
    <name type="scientific">Lolliginicoccus lacisalsi</name>
    <dbReference type="NCBI Taxonomy" id="2742202"/>
    <lineage>
        <taxon>Bacteria</taxon>
        <taxon>Bacillati</taxon>
        <taxon>Actinomycetota</taxon>
        <taxon>Actinomycetes</taxon>
        <taxon>Mycobacteriales</taxon>
        <taxon>Hoyosellaceae</taxon>
        <taxon>Lolliginicoccus</taxon>
    </lineage>
</organism>
<feature type="domain" description="Plastocyanin-like" evidence="6">
    <location>
        <begin position="248"/>
        <end position="307"/>
    </location>
</feature>
<evidence type="ECO:0000313" key="10">
    <source>
        <dbReference type="Proteomes" id="UP000642993"/>
    </source>
</evidence>
<dbReference type="PANTHER" id="PTHR48267">
    <property type="entry name" value="CUPREDOXIN SUPERFAMILY PROTEIN"/>
    <property type="match status" value="1"/>
</dbReference>
<reference evidence="9" key="1">
    <citation type="submission" date="2020-09" db="EMBL/GenBank/DDBJ databases">
        <title>Hoyosella lacisalsi sp. nov., a halotolerant actinobacterium isolated from soil of Lake Gudzhirganskoe.</title>
        <authorList>
            <person name="Yang Q."/>
            <person name="Guo P.Y."/>
            <person name="Liu S.W."/>
            <person name="Li F.N."/>
            <person name="Sun C.H."/>
        </authorList>
    </citation>
    <scope>NUCLEOTIDE SEQUENCE</scope>
    <source>
        <strain evidence="9">G463</strain>
    </source>
</reference>
<feature type="region of interest" description="Disordered" evidence="4">
    <location>
        <begin position="489"/>
        <end position="508"/>
    </location>
</feature>
<dbReference type="Proteomes" id="UP000642993">
    <property type="component" value="Unassembled WGS sequence"/>
</dbReference>
<feature type="domain" description="Plastocyanin-like" evidence="7">
    <location>
        <begin position="377"/>
        <end position="485"/>
    </location>
</feature>
<feature type="domain" description="Plastocyanin-like" evidence="8">
    <location>
        <begin position="78"/>
        <end position="189"/>
    </location>
</feature>
<dbReference type="AlphaFoldDB" id="A0A927JDY5"/>
<gene>
    <name evidence="9" type="ORF">HT102_13910</name>
</gene>
<keyword evidence="10" id="KW-1185">Reference proteome</keyword>
<sequence>MGSRVLPSRLAIVARLALIVILAGIAAMAIVMAMAWSSAVTDTSGAVALDTELRIPPLAGSRIGPDGARVFDLEMRAGTADLGHGPQTRTWGVNGDYLGPTIRAARGDTVRINVDNELGETSTLHWHGMHLPAAMDGGPHQLIETGQRWAPEWTIAQPAATLWYHPHLHGATAEHVYRGIAGMFIVDEPGGPDLPSEYGVDDIPVIVQDKQFRDGQLDMSPALFAEAGVLGGDVLVNGTPAPYLEVTTERVRLRLLNASSARSYRFVVAGTATVDLIGTDGGLLERPHRVDHVQLSPGERAEIIVEVAAGTTAVLRSEPPELGLNFWTDRFSGGDDTLEILGLRAVDNLAPSPGPPPVLAAPRDLGEPATRRELTITSSSTINGRTMDMERIDETVTVGTTEIWEVRNATGDPHNFHIHDVQFQILDPEGPLQSGPKDTVYIRPGQVVRLLVRFEHYTDPATPYMFHCHLLAHEDRGLMGQFVVVEPGATATESSREHPMRNGARAGP</sequence>
<comment type="caution">
    <text evidence="9">The sequence shown here is derived from an EMBL/GenBank/DDBJ whole genome shotgun (WGS) entry which is preliminary data.</text>
</comment>
<dbReference type="CDD" id="cd13867">
    <property type="entry name" value="CuRO_2_CueO_FtsP"/>
    <property type="match status" value="1"/>
</dbReference>
<dbReference type="InterPro" id="IPR011706">
    <property type="entry name" value="Cu-oxidase_C"/>
</dbReference>
<name>A0A927JDY5_9ACTN</name>
<proteinExistence type="inferred from homology"/>
<dbReference type="GO" id="GO:0005507">
    <property type="term" value="F:copper ion binding"/>
    <property type="evidence" value="ECO:0007669"/>
    <property type="project" value="InterPro"/>
</dbReference>
<dbReference type="InterPro" id="IPR002355">
    <property type="entry name" value="Cu_oxidase_Cu_BS"/>
</dbReference>
<dbReference type="InterPro" id="IPR008972">
    <property type="entry name" value="Cupredoxin"/>
</dbReference>
<accession>A0A927JDY5</accession>
<feature type="transmembrane region" description="Helical" evidence="5">
    <location>
        <begin position="12"/>
        <end position="36"/>
    </location>
</feature>
<evidence type="ECO:0000256" key="2">
    <source>
        <dbReference type="ARBA" id="ARBA00022723"/>
    </source>
</evidence>
<dbReference type="InterPro" id="IPR045087">
    <property type="entry name" value="Cu-oxidase_fam"/>
</dbReference>
<keyword evidence="2" id="KW-0479">Metal-binding</keyword>
<dbReference type="SUPFAM" id="SSF49503">
    <property type="entry name" value="Cupredoxins"/>
    <property type="match status" value="3"/>
</dbReference>
<evidence type="ECO:0000313" key="9">
    <source>
        <dbReference type="EMBL" id="MBD8507578.1"/>
    </source>
</evidence>
<evidence type="ECO:0000259" key="8">
    <source>
        <dbReference type="Pfam" id="PF07732"/>
    </source>
</evidence>
<dbReference type="Gene3D" id="2.60.40.420">
    <property type="entry name" value="Cupredoxins - blue copper proteins"/>
    <property type="match status" value="3"/>
</dbReference>
<evidence type="ECO:0000256" key="3">
    <source>
        <dbReference type="ARBA" id="ARBA00023002"/>
    </source>
</evidence>
<keyword evidence="3" id="KW-0560">Oxidoreductase</keyword>
<evidence type="ECO:0000259" key="7">
    <source>
        <dbReference type="Pfam" id="PF07731"/>
    </source>
</evidence>
<keyword evidence="5" id="KW-0472">Membrane</keyword>
<dbReference type="RefSeq" id="WP_192040043.1">
    <property type="nucleotide sequence ID" value="NZ_JACYWE010000009.1"/>
</dbReference>
<dbReference type="Pfam" id="PF00394">
    <property type="entry name" value="Cu-oxidase"/>
    <property type="match status" value="1"/>
</dbReference>
<dbReference type="CDD" id="cd04232">
    <property type="entry name" value="CuRO_1_CueO_FtsP"/>
    <property type="match status" value="1"/>
</dbReference>
<dbReference type="PROSITE" id="PS00080">
    <property type="entry name" value="MULTICOPPER_OXIDASE2"/>
    <property type="match status" value="1"/>
</dbReference>